<feature type="domain" description="HTH tetR-type" evidence="8">
    <location>
        <begin position="93"/>
        <end position="153"/>
    </location>
</feature>
<dbReference type="EMBL" id="SMKQ01000148">
    <property type="protein sequence ID" value="TDD41117.1"/>
    <property type="molecule type" value="Genomic_DNA"/>
</dbReference>
<dbReference type="GO" id="GO:0000976">
    <property type="term" value="F:transcription cis-regulatory region binding"/>
    <property type="evidence" value="ECO:0007669"/>
    <property type="project" value="TreeGrafter"/>
</dbReference>
<dbReference type="PRINTS" id="PR00400">
    <property type="entry name" value="TETREPRESSOR"/>
</dbReference>
<dbReference type="InterPro" id="IPR003012">
    <property type="entry name" value="Tet_transcr_reg_TetR"/>
</dbReference>
<evidence type="ECO:0000256" key="3">
    <source>
        <dbReference type="ARBA" id="ARBA00023125"/>
    </source>
</evidence>
<dbReference type="PANTHER" id="PTHR30055">
    <property type="entry name" value="HTH-TYPE TRANSCRIPTIONAL REGULATOR RUTR"/>
    <property type="match status" value="1"/>
</dbReference>
<feature type="DNA-binding region" description="H-T-H motif" evidence="5">
    <location>
        <begin position="116"/>
        <end position="135"/>
    </location>
</feature>
<dbReference type="CDD" id="cd07377">
    <property type="entry name" value="WHTH_GntR"/>
    <property type="match status" value="1"/>
</dbReference>
<dbReference type="SUPFAM" id="SSF46689">
    <property type="entry name" value="Homeodomain-like"/>
    <property type="match status" value="1"/>
</dbReference>
<dbReference type="InterPro" id="IPR050109">
    <property type="entry name" value="HTH-type_TetR-like_transc_reg"/>
</dbReference>
<feature type="domain" description="HTH gntR-type" evidence="7">
    <location>
        <begin position="3"/>
        <end position="71"/>
    </location>
</feature>
<reference evidence="9 10" key="1">
    <citation type="submission" date="2019-03" db="EMBL/GenBank/DDBJ databases">
        <title>Draft genome sequences of novel Actinobacteria.</title>
        <authorList>
            <person name="Sahin N."/>
            <person name="Ay H."/>
            <person name="Saygin H."/>
        </authorList>
    </citation>
    <scope>NUCLEOTIDE SEQUENCE [LARGE SCALE GENOMIC DNA]</scope>
    <source>
        <strain evidence="9 10">CH32</strain>
    </source>
</reference>
<dbReference type="InterPro" id="IPR009057">
    <property type="entry name" value="Homeodomain-like_sf"/>
</dbReference>
<dbReference type="PROSITE" id="PS50949">
    <property type="entry name" value="HTH_GNTR"/>
    <property type="match status" value="1"/>
</dbReference>
<dbReference type="InterPro" id="IPR036271">
    <property type="entry name" value="Tet_transcr_reg_TetR-rel_C_sf"/>
</dbReference>
<comment type="caution">
    <text evidence="9">The sequence shown here is derived from an EMBL/GenBank/DDBJ whole genome shotgun (WGS) entry which is preliminary data.</text>
</comment>
<name>A0A4V2YK58_9ACTN</name>
<dbReference type="Pfam" id="PF00392">
    <property type="entry name" value="GntR"/>
    <property type="match status" value="1"/>
</dbReference>
<dbReference type="GO" id="GO:0045892">
    <property type="term" value="P:negative regulation of DNA-templated transcription"/>
    <property type="evidence" value="ECO:0007669"/>
    <property type="project" value="InterPro"/>
</dbReference>
<proteinExistence type="predicted"/>
<keyword evidence="2" id="KW-0805">Transcription regulation</keyword>
<dbReference type="InterPro" id="IPR036390">
    <property type="entry name" value="WH_DNA-bd_sf"/>
</dbReference>
<gene>
    <name evidence="9" type="ORF">E1286_33250</name>
</gene>
<keyword evidence="1" id="KW-0678">Repressor</keyword>
<dbReference type="GO" id="GO:0003700">
    <property type="term" value="F:DNA-binding transcription factor activity"/>
    <property type="evidence" value="ECO:0007669"/>
    <property type="project" value="InterPro"/>
</dbReference>
<dbReference type="Gene3D" id="1.10.357.10">
    <property type="entry name" value="Tetracycline Repressor, domain 2"/>
    <property type="match status" value="1"/>
</dbReference>
<evidence type="ECO:0000313" key="9">
    <source>
        <dbReference type="EMBL" id="TDD41117.1"/>
    </source>
</evidence>
<dbReference type="InterPro" id="IPR004111">
    <property type="entry name" value="Repressor_TetR_C"/>
</dbReference>
<dbReference type="InterPro" id="IPR000524">
    <property type="entry name" value="Tscrpt_reg_HTH_GntR"/>
</dbReference>
<dbReference type="Gene3D" id="1.10.10.10">
    <property type="entry name" value="Winged helix-like DNA-binding domain superfamily/Winged helix DNA-binding domain"/>
    <property type="match status" value="1"/>
</dbReference>
<dbReference type="SUPFAM" id="SSF46785">
    <property type="entry name" value="Winged helix' DNA-binding domain"/>
    <property type="match status" value="1"/>
</dbReference>
<keyword evidence="10" id="KW-1185">Reference proteome</keyword>
<feature type="region of interest" description="Disordered" evidence="6">
    <location>
        <begin position="70"/>
        <end position="90"/>
    </location>
</feature>
<dbReference type="Proteomes" id="UP000295302">
    <property type="component" value="Unassembled WGS sequence"/>
</dbReference>
<evidence type="ECO:0000256" key="4">
    <source>
        <dbReference type="ARBA" id="ARBA00023163"/>
    </source>
</evidence>
<organism evidence="9 10">
    <name type="scientific">Nonomuraea terrae</name>
    <dbReference type="NCBI Taxonomy" id="2530383"/>
    <lineage>
        <taxon>Bacteria</taxon>
        <taxon>Bacillati</taxon>
        <taxon>Actinomycetota</taxon>
        <taxon>Actinomycetes</taxon>
        <taxon>Streptosporangiales</taxon>
        <taxon>Streptosporangiaceae</taxon>
        <taxon>Nonomuraea</taxon>
    </lineage>
</organism>
<dbReference type="InterPro" id="IPR036388">
    <property type="entry name" value="WH-like_DNA-bd_sf"/>
</dbReference>
<dbReference type="Pfam" id="PF02909">
    <property type="entry name" value="TetR_C_1"/>
    <property type="match status" value="1"/>
</dbReference>
<dbReference type="OrthoDB" id="4540879at2"/>
<dbReference type="RefSeq" id="WP_132618846.1">
    <property type="nucleotide sequence ID" value="NZ_SMKQ01000148.1"/>
</dbReference>
<keyword evidence="4" id="KW-0804">Transcription</keyword>
<evidence type="ECO:0000256" key="1">
    <source>
        <dbReference type="ARBA" id="ARBA00022491"/>
    </source>
</evidence>
<protein>
    <submittedName>
        <fullName evidence="9">GntR family transcriptional regulator</fullName>
    </submittedName>
</protein>
<dbReference type="SMART" id="SM00345">
    <property type="entry name" value="HTH_GNTR"/>
    <property type="match status" value="1"/>
</dbReference>
<dbReference type="GO" id="GO:0046677">
    <property type="term" value="P:response to antibiotic"/>
    <property type="evidence" value="ECO:0007669"/>
    <property type="project" value="InterPro"/>
</dbReference>
<keyword evidence="3 5" id="KW-0238">DNA-binding</keyword>
<sequence length="309" mass="34035">MSTPPYARIVADIKRRISEGRLRPGERVPSTRQLARDWNVALATATKALAVLAREGVVTAEPRVGTVVADRPAAPEAPARQKAGQRPKISGNEDVRERIVRAAVAIADAEGLSEVTMRRVADRLGMATMSLYRHVTGKDELFLLMVDAVIEAFPLPPERPDGWRACLETSARVLWAAHHEHPWMAGVTSLHRPLASPALLQHSEWMMSALAGTRLDPATKMYVNILLYSYVLAIAANVEQERQAHAATGLTDEEWMSTQEERIRAISESGTSPAFAAFLHELGDFDFDLDRLFEFGLTRLLDGLAEVIG</sequence>
<evidence type="ECO:0000256" key="6">
    <source>
        <dbReference type="SAM" id="MobiDB-lite"/>
    </source>
</evidence>
<dbReference type="InterPro" id="IPR001647">
    <property type="entry name" value="HTH_TetR"/>
</dbReference>
<dbReference type="Gene3D" id="1.10.10.60">
    <property type="entry name" value="Homeodomain-like"/>
    <property type="match status" value="1"/>
</dbReference>
<dbReference type="Pfam" id="PF00440">
    <property type="entry name" value="TetR_N"/>
    <property type="match status" value="1"/>
</dbReference>
<evidence type="ECO:0000256" key="5">
    <source>
        <dbReference type="PROSITE-ProRule" id="PRU00335"/>
    </source>
</evidence>
<dbReference type="PANTHER" id="PTHR30055:SF151">
    <property type="entry name" value="TRANSCRIPTIONAL REGULATORY PROTEIN"/>
    <property type="match status" value="1"/>
</dbReference>
<dbReference type="AlphaFoldDB" id="A0A4V2YK58"/>
<evidence type="ECO:0000313" key="10">
    <source>
        <dbReference type="Proteomes" id="UP000295302"/>
    </source>
</evidence>
<dbReference type="SUPFAM" id="SSF48498">
    <property type="entry name" value="Tetracyclin repressor-like, C-terminal domain"/>
    <property type="match status" value="1"/>
</dbReference>
<evidence type="ECO:0000256" key="2">
    <source>
        <dbReference type="ARBA" id="ARBA00023015"/>
    </source>
</evidence>
<dbReference type="PROSITE" id="PS50977">
    <property type="entry name" value="HTH_TETR_2"/>
    <property type="match status" value="1"/>
</dbReference>
<accession>A0A4V2YK58</accession>
<evidence type="ECO:0000259" key="7">
    <source>
        <dbReference type="PROSITE" id="PS50949"/>
    </source>
</evidence>
<evidence type="ECO:0000259" key="8">
    <source>
        <dbReference type="PROSITE" id="PS50977"/>
    </source>
</evidence>